<name>A0A072UEK2_MEDTR</name>
<dbReference type="PANTHER" id="PTHR31234">
    <property type="entry name" value="LATE EMBRYOGENESIS ABUNDANT (LEA) HYDROXYPROLINE-RICH GLYCOPROTEIN FAMILY"/>
    <property type="match status" value="1"/>
</dbReference>
<evidence type="ECO:0000256" key="1">
    <source>
        <dbReference type="ARBA" id="ARBA00004370"/>
    </source>
</evidence>
<dbReference type="HOGENOM" id="CLU_051752_8_0_1"/>
<dbReference type="GO" id="GO:0016020">
    <property type="term" value="C:membrane"/>
    <property type="evidence" value="ECO:0007669"/>
    <property type="project" value="UniProtKB-SubCell"/>
</dbReference>
<sequence>MYQPQQPRSAVNSCLCLILSIMTAIVVSLGVIILIMYFIFRPRYPEIRVDTAQLTSLIVTSNQQYLTAKWDITFIASNPNKKLDITYNAVSVGVFYGEKKDNFGFLAKPHIQSFYQPKKSKTLFGVHVEVVDKLVGSAIVKGITDERFRGSVKFGVVFNAVIKRKGLFQPKERALQVTCSPLNFVPSNTPTWVLQHPVKCEI</sequence>
<reference evidence="8" key="4">
    <citation type="journal article" date="2018" name="Nat. Plants">
        <title>Whole-genome landscape of Medicago truncatula symbiotic genes.</title>
        <authorList>
            <person name="Pecrix Y."/>
            <person name="Staton S.E."/>
            <person name="Sallet E."/>
            <person name="Lelandais-Briere C."/>
            <person name="Moreau S."/>
            <person name="Carrere S."/>
            <person name="Blein T."/>
            <person name="Jardinaud M.F."/>
            <person name="Latrasse D."/>
            <person name="Zouine M."/>
            <person name="Zahm M."/>
            <person name="Kreplak J."/>
            <person name="Mayjonade B."/>
            <person name="Satge C."/>
            <person name="Perez M."/>
            <person name="Cauet S."/>
            <person name="Marande W."/>
            <person name="Chantry-Darmon C."/>
            <person name="Lopez-Roques C."/>
            <person name="Bouchez O."/>
            <person name="Berard A."/>
            <person name="Debelle F."/>
            <person name="Munos S."/>
            <person name="Bendahmane A."/>
            <person name="Berges H."/>
            <person name="Niebel A."/>
            <person name="Buitink J."/>
            <person name="Frugier F."/>
            <person name="Benhamed M."/>
            <person name="Crespi M."/>
            <person name="Gouzy J."/>
            <person name="Gamas P."/>
        </authorList>
    </citation>
    <scope>NUCLEOTIDE SEQUENCE [LARGE SCALE GENOMIC DNA]</scope>
    <source>
        <strain evidence="8">cv. Jemalong A17</strain>
    </source>
</reference>
<evidence type="ECO:0000313" key="6">
    <source>
        <dbReference type="EnsemblPlants" id="KEH24230"/>
    </source>
</evidence>
<dbReference type="GO" id="GO:0098542">
    <property type="term" value="P:defense response to other organism"/>
    <property type="evidence" value="ECO:0007669"/>
    <property type="project" value="InterPro"/>
</dbReference>
<dbReference type="KEGG" id="mtr:25499475"/>
<dbReference type="Proteomes" id="UP000002051">
    <property type="component" value="Unassembled WGS sequence"/>
</dbReference>
<feature type="transmembrane region" description="Helical" evidence="3">
    <location>
        <begin position="12"/>
        <end position="40"/>
    </location>
</feature>
<accession>A0A072UEK2</accession>
<dbReference type="InterPro" id="IPR044839">
    <property type="entry name" value="NDR1-like"/>
</dbReference>
<evidence type="ECO:0000256" key="3">
    <source>
        <dbReference type="SAM" id="Phobius"/>
    </source>
</evidence>
<reference evidence="4 7" key="2">
    <citation type="journal article" date="2014" name="BMC Genomics">
        <title>An improved genome release (version Mt4.0) for the model legume Medicago truncatula.</title>
        <authorList>
            <person name="Tang H."/>
            <person name="Krishnakumar V."/>
            <person name="Bidwell S."/>
            <person name="Rosen B."/>
            <person name="Chan A."/>
            <person name="Zhou S."/>
            <person name="Gentzbittel L."/>
            <person name="Childs K.L."/>
            <person name="Yandell M."/>
            <person name="Gundlach H."/>
            <person name="Mayer K.F."/>
            <person name="Schwartz D.C."/>
            <person name="Town C.D."/>
        </authorList>
    </citation>
    <scope>GENOME REANNOTATION</scope>
    <source>
        <strain evidence="4">A17</strain>
        <strain evidence="6 7">cv. Jemalong A17</strain>
    </source>
</reference>
<evidence type="ECO:0000313" key="4">
    <source>
        <dbReference type="EMBL" id="KEH24230.1"/>
    </source>
</evidence>
<keyword evidence="3" id="KW-1133">Transmembrane helix</keyword>
<dbReference type="EMBL" id="PSQE01000007">
    <property type="protein sequence ID" value="RHN48775.1"/>
    <property type="molecule type" value="Genomic_DNA"/>
</dbReference>
<dbReference type="STRING" id="3880.A0A072UEK2"/>
<dbReference type="OrthoDB" id="695142at2759"/>
<keyword evidence="3" id="KW-0812">Transmembrane</keyword>
<evidence type="ECO:0000313" key="8">
    <source>
        <dbReference type="Proteomes" id="UP000265566"/>
    </source>
</evidence>
<dbReference type="PANTHER" id="PTHR31234:SF2">
    <property type="entry name" value="OS05G0199100 PROTEIN"/>
    <property type="match status" value="1"/>
</dbReference>
<comment type="subcellular location">
    <subcellularLocation>
        <location evidence="1">Membrane</location>
    </subcellularLocation>
</comment>
<evidence type="ECO:0000313" key="7">
    <source>
        <dbReference type="Proteomes" id="UP000002051"/>
    </source>
</evidence>
<evidence type="ECO:0000313" key="5">
    <source>
        <dbReference type="EMBL" id="RHN48775.1"/>
    </source>
</evidence>
<keyword evidence="2 3" id="KW-0472">Membrane</keyword>
<reference evidence="5" key="5">
    <citation type="journal article" date="2018" name="Nat. Plants">
        <title>Whole-genome landscape of Medicago truncatula symbiotic genes.</title>
        <authorList>
            <person name="Pecrix Y."/>
            <person name="Gamas P."/>
            <person name="Carrere S."/>
        </authorList>
    </citation>
    <scope>NUCLEOTIDE SEQUENCE</scope>
    <source>
        <tissue evidence="5">Leaves</tissue>
    </source>
</reference>
<reference evidence="6" key="3">
    <citation type="submission" date="2015-04" db="UniProtKB">
        <authorList>
            <consortium name="EnsemblPlants"/>
        </authorList>
    </citation>
    <scope>IDENTIFICATION</scope>
    <source>
        <strain evidence="6">cv. Jemalong A17</strain>
    </source>
</reference>
<dbReference type="Gramene" id="rna43528">
    <property type="protein sequence ID" value="RHN48775.1"/>
    <property type="gene ID" value="gene43528"/>
</dbReference>
<protein>
    <submittedName>
        <fullName evidence="4 5">Late embryogenesis abundant protein</fullName>
    </submittedName>
</protein>
<evidence type="ECO:0000256" key="2">
    <source>
        <dbReference type="ARBA" id="ARBA00023136"/>
    </source>
</evidence>
<proteinExistence type="predicted"/>
<dbReference type="AlphaFoldDB" id="A0A072UEK2"/>
<dbReference type="EMBL" id="CM001223">
    <property type="protein sequence ID" value="KEH24230.1"/>
    <property type="molecule type" value="Genomic_DNA"/>
</dbReference>
<dbReference type="Proteomes" id="UP000265566">
    <property type="component" value="Chromosome 7"/>
</dbReference>
<reference evidence="4 7" key="1">
    <citation type="journal article" date="2011" name="Nature">
        <title>The Medicago genome provides insight into the evolution of rhizobial symbioses.</title>
        <authorList>
            <person name="Young N.D."/>
            <person name="Debelle F."/>
            <person name="Oldroyd G.E."/>
            <person name="Geurts R."/>
            <person name="Cannon S.B."/>
            <person name="Udvardi M.K."/>
            <person name="Benedito V.A."/>
            <person name="Mayer K.F."/>
            <person name="Gouzy J."/>
            <person name="Schoof H."/>
            <person name="Van de Peer Y."/>
            <person name="Proost S."/>
            <person name="Cook D.R."/>
            <person name="Meyers B.C."/>
            <person name="Spannagl M."/>
            <person name="Cheung F."/>
            <person name="De Mita S."/>
            <person name="Krishnakumar V."/>
            <person name="Gundlach H."/>
            <person name="Zhou S."/>
            <person name="Mudge J."/>
            <person name="Bharti A.K."/>
            <person name="Murray J.D."/>
            <person name="Naoumkina M.A."/>
            <person name="Rosen B."/>
            <person name="Silverstein K.A."/>
            <person name="Tang H."/>
            <person name="Rombauts S."/>
            <person name="Zhao P.X."/>
            <person name="Zhou P."/>
            <person name="Barbe V."/>
            <person name="Bardou P."/>
            <person name="Bechner M."/>
            <person name="Bellec A."/>
            <person name="Berger A."/>
            <person name="Berges H."/>
            <person name="Bidwell S."/>
            <person name="Bisseling T."/>
            <person name="Choisne N."/>
            <person name="Couloux A."/>
            <person name="Denny R."/>
            <person name="Deshpande S."/>
            <person name="Dai X."/>
            <person name="Doyle J.J."/>
            <person name="Dudez A.M."/>
            <person name="Farmer A.D."/>
            <person name="Fouteau S."/>
            <person name="Franken C."/>
            <person name="Gibelin C."/>
            <person name="Gish J."/>
            <person name="Goldstein S."/>
            <person name="Gonzalez A.J."/>
            <person name="Green P.J."/>
            <person name="Hallab A."/>
            <person name="Hartog M."/>
            <person name="Hua A."/>
            <person name="Humphray S.J."/>
            <person name="Jeong D.H."/>
            <person name="Jing Y."/>
            <person name="Jocker A."/>
            <person name="Kenton S.M."/>
            <person name="Kim D.J."/>
            <person name="Klee K."/>
            <person name="Lai H."/>
            <person name="Lang C."/>
            <person name="Lin S."/>
            <person name="Macmil S.L."/>
            <person name="Magdelenat G."/>
            <person name="Matthews L."/>
            <person name="McCorrison J."/>
            <person name="Monaghan E.L."/>
            <person name="Mun J.H."/>
            <person name="Najar F.Z."/>
            <person name="Nicholson C."/>
            <person name="Noirot C."/>
            <person name="O'Bleness M."/>
            <person name="Paule C.R."/>
            <person name="Poulain J."/>
            <person name="Prion F."/>
            <person name="Qin B."/>
            <person name="Qu C."/>
            <person name="Retzel E.F."/>
            <person name="Riddle C."/>
            <person name="Sallet E."/>
            <person name="Samain S."/>
            <person name="Samson N."/>
            <person name="Sanders I."/>
            <person name="Saurat O."/>
            <person name="Scarpelli C."/>
            <person name="Schiex T."/>
            <person name="Segurens B."/>
            <person name="Severin A.J."/>
            <person name="Sherrier D.J."/>
            <person name="Shi R."/>
            <person name="Sims S."/>
            <person name="Singer S.R."/>
            <person name="Sinharoy S."/>
            <person name="Sterck L."/>
            <person name="Viollet A."/>
            <person name="Wang B.B."/>
            <person name="Wang K."/>
            <person name="Wang M."/>
            <person name="Wang X."/>
            <person name="Warfsmann J."/>
            <person name="Weissenbach J."/>
            <person name="White D.D."/>
            <person name="White J.D."/>
            <person name="Wiley G.B."/>
            <person name="Wincker P."/>
            <person name="Xing Y."/>
            <person name="Yang L."/>
            <person name="Yao Z."/>
            <person name="Ying F."/>
            <person name="Zhai J."/>
            <person name="Zhou L."/>
            <person name="Zuber A."/>
            <person name="Denarie J."/>
            <person name="Dixon R.A."/>
            <person name="May G.D."/>
            <person name="Schwartz D.C."/>
            <person name="Rogers J."/>
            <person name="Quetier F."/>
            <person name="Town C.D."/>
            <person name="Roe B.A."/>
        </authorList>
    </citation>
    <scope>NUCLEOTIDE SEQUENCE [LARGE SCALE GENOMIC DNA]</scope>
    <source>
        <strain evidence="4">A17</strain>
        <strain evidence="6 7">cv. Jemalong A17</strain>
    </source>
</reference>
<gene>
    <name evidence="6" type="primary">25499475</name>
    <name evidence="4" type="ordered locus">MTR_7g106120</name>
    <name evidence="5" type="ORF">MtrunA17_Chr7g0267371</name>
</gene>
<dbReference type="EnsemblPlants" id="KEH24230">
    <property type="protein sequence ID" value="KEH24230"/>
    <property type="gene ID" value="MTR_7g106120"/>
</dbReference>
<keyword evidence="7" id="KW-1185">Reference proteome</keyword>
<organism evidence="4 7">
    <name type="scientific">Medicago truncatula</name>
    <name type="common">Barrel medic</name>
    <name type="synonym">Medicago tribuloides</name>
    <dbReference type="NCBI Taxonomy" id="3880"/>
    <lineage>
        <taxon>Eukaryota</taxon>
        <taxon>Viridiplantae</taxon>
        <taxon>Streptophyta</taxon>
        <taxon>Embryophyta</taxon>
        <taxon>Tracheophyta</taxon>
        <taxon>Spermatophyta</taxon>
        <taxon>Magnoliopsida</taxon>
        <taxon>eudicotyledons</taxon>
        <taxon>Gunneridae</taxon>
        <taxon>Pentapetalae</taxon>
        <taxon>rosids</taxon>
        <taxon>fabids</taxon>
        <taxon>Fabales</taxon>
        <taxon>Fabaceae</taxon>
        <taxon>Papilionoideae</taxon>
        <taxon>50 kb inversion clade</taxon>
        <taxon>NPAAA clade</taxon>
        <taxon>Hologalegina</taxon>
        <taxon>IRL clade</taxon>
        <taxon>Trifolieae</taxon>
        <taxon>Medicago</taxon>
    </lineage>
</organism>